<sequence>MVWPTLLAAKHSEKPSIIRLLNALSDAVYYYMELFAIHHIISQGSIEAARTILNSQNPSVNDADLKEDKITAACTRLHQKGQENVDEYKLLINNIVQLIDSGTLHWRSHNLALNLLGILIRPDIAFPAQGVRSLMDSLIHDNIRLRDTSVFYIPWILKQQKRKHKKVLIDPHRVNGSNTLTEKHQKIQPGDSRKDVTWMQYDSSRLLETDEEWEQQHFVEKTYYGWYTWPKQLQVYAPPSQQPPLDRAREELTDGEKQVYDFFNDQEKVDKLISFLSLEGNKEKDSFNTRRFWMFKGIFRNFGDTFVSKFRGHLERLVEESQKSSQRCATEIITGILRGSKHWTFTKHQALWSWFKPMLKTGMAKVTVETVEDWGTCMATASADRDPNRMHPLLELLMQDPLDNTQAAFNGASRLYMLLGGLGQQEWRVAELSSSLLEYLRPQLDHPYKNIRDRVGSVLTGIFMYDLQLPGGSPSLYPKTIEFVDYLLPQLQLLVQETVSASPTSISTSPGSLDASELEHVQPKMLHGVHKGMVGGGSPLMVMDIPESSSGTAALHGHVYDKQETQPVMIRDTGHHTQPNVIPMEVLECGPSKQLGLSSSPVNNGFMSGGVSEERKKTVRLMNTVCRWLIGHMGRCYNGVTPELYRLLPHLCQLESVDNDPELRSNCVASLALMSHALVLPERLPALLEAIHSIANNSAWWRARAAILAVLQVVVFHNMFTVVACGEGAAEGIQRLVVSLLRDPRLEVRTMASQVLSGLIHCRFITAEEKLINEFTTQLQKKRKKAKKNRSNGPPEAMTPQQIVELHAGVLGLCAYVSAFPYDVPESLPDVLLTLSEHLNDPHPIPATVKKTLSNFKRTHHDNWRQHKQKFTDDQIAVLTDLLLSPSYYA</sequence>
<comment type="caution">
    <text evidence="4">The sequence shown here is derived from an EMBL/GenBank/DDBJ whole genome shotgun (WGS) entry which is preliminary data.</text>
</comment>
<dbReference type="InterPro" id="IPR016024">
    <property type="entry name" value="ARM-type_fold"/>
</dbReference>
<dbReference type="GO" id="GO:0005829">
    <property type="term" value="C:cytosol"/>
    <property type="evidence" value="ECO:0007669"/>
    <property type="project" value="TreeGrafter"/>
</dbReference>
<dbReference type="GO" id="GO:0070628">
    <property type="term" value="F:proteasome binding"/>
    <property type="evidence" value="ECO:0007669"/>
    <property type="project" value="InterPro"/>
</dbReference>
<gene>
    <name evidence="4" type="ORF">MNOR_LOCUS13597</name>
</gene>
<dbReference type="GO" id="GO:0016504">
    <property type="term" value="F:peptidase activator activity"/>
    <property type="evidence" value="ECO:0007669"/>
    <property type="project" value="InterPro"/>
</dbReference>
<evidence type="ECO:0008006" key="6">
    <source>
        <dbReference type="Google" id="ProtNLM"/>
    </source>
</evidence>
<dbReference type="InterPro" id="IPR055455">
    <property type="entry name" value="HEAT_PSME4"/>
</dbReference>
<accession>A0AAV2QJY9</accession>
<dbReference type="EMBL" id="CAXKWB010007840">
    <property type="protein sequence ID" value="CAL4088618.1"/>
    <property type="molecule type" value="Genomic_DNA"/>
</dbReference>
<dbReference type="SUPFAM" id="SSF48371">
    <property type="entry name" value="ARM repeat"/>
    <property type="match status" value="1"/>
</dbReference>
<dbReference type="InterPro" id="IPR021843">
    <property type="entry name" value="PSME4_C"/>
</dbReference>
<proteinExistence type="predicted"/>
<comment type="subcellular location">
    <subcellularLocation>
        <location evidence="1">Nucleus speckle</location>
    </subcellularLocation>
</comment>
<dbReference type="Proteomes" id="UP001497623">
    <property type="component" value="Unassembled WGS sequence"/>
</dbReference>
<evidence type="ECO:0000259" key="3">
    <source>
        <dbReference type="Pfam" id="PF23096"/>
    </source>
</evidence>
<dbReference type="Gene3D" id="1.25.10.10">
    <property type="entry name" value="Leucine-rich Repeat Variant"/>
    <property type="match status" value="1"/>
</dbReference>
<name>A0AAV2QJY9_MEGNR</name>
<dbReference type="Pfam" id="PF23096">
    <property type="entry name" value="HEAT_PSME4"/>
    <property type="match status" value="1"/>
</dbReference>
<dbReference type="InterPro" id="IPR035309">
    <property type="entry name" value="PSME4"/>
</dbReference>
<dbReference type="GO" id="GO:0016607">
    <property type="term" value="C:nuclear speck"/>
    <property type="evidence" value="ECO:0007669"/>
    <property type="project" value="UniProtKB-SubCell"/>
</dbReference>
<dbReference type="PANTHER" id="PTHR32170:SF3">
    <property type="entry name" value="PROTEASOME ACTIVATOR COMPLEX SUBUNIT 4"/>
    <property type="match status" value="1"/>
</dbReference>
<reference evidence="4 5" key="1">
    <citation type="submission" date="2024-05" db="EMBL/GenBank/DDBJ databases">
        <authorList>
            <person name="Wallberg A."/>
        </authorList>
    </citation>
    <scope>NUCLEOTIDE SEQUENCE [LARGE SCALE GENOMIC DNA]</scope>
</reference>
<dbReference type="AlphaFoldDB" id="A0AAV2QJY9"/>
<keyword evidence="5" id="KW-1185">Reference proteome</keyword>
<evidence type="ECO:0000313" key="4">
    <source>
        <dbReference type="EMBL" id="CAL4088618.1"/>
    </source>
</evidence>
<evidence type="ECO:0000256" key="1">
    <source>
        <dbReference type="ARBA" id="ARBA00004324"/>
    </source>
</evidence>
<protein>
    <recommendedName>
        <fullName evidence="6">Proteasome activator complex subunit 4</fullName>
    </recommendedName>
</protein>
<dbReference type="InterPro" id="IPR011989">
    <property type="entry name" value="ARM-like"/>
</dbReference>
<evidence type="ECO:0000313" key="5">
    <source>
        <dbReference type="Proteomes" id="UP001497623"/>
    </source>
</evidence>
<dbReference type="PANTHER" id="PTHR32170">
    <property type="entry name" value="PROTEASOME ACTIVATOR COMPLEX SUBUNIT 4"/>
    <property type="match status" value="1"/>
</dbReference>
<feature type="domain" description="Proteasome activator complex subunit 4-like HEAT repeat-like" evidence="3">
    <location>
        <begin position="131"/>
        <end position="418"/>
    </location>
</feature>
<organism evidence="4 5">
    <name type="scientific">Meganyctiphanes norvegica</name>
    <name type="common">Northern krill</name>
    <name type="synonym">Thysanopoda norvegica</name>
    <dbReference type="NCBI Taxonomy" id="48144"/>
    <lineage>
        <taxon>Eukaryota</taxon>
        <taxon>Metazoa</taxon>
        <taxon>Ecdysozoa</taxon>
        <taxon>Arthropoda</taxon>
        <taxon>Crustacea</taxon>
        <taxon>Multicrustacea</taxon>
        <taxon>Malacostraca</taxon>
        <taxon>Eumalacostraca</taxon>
        <taxon>Eucarida</taxon>
        <taxon>Euphausiacea</taxon>
        <taxon>Euphausiidae</taxon>
        <taxon>Meganyctiphanes</taxon>
    </lineage>
</organism>
<evidence type="ECO:0000259" key="2">
    <source>
        <dbReference type="Pfam" id="PF11919"/>
    </source>
</evidence>
<dbReference type="Pfam" id="PF11919">
    <property type="entry name" value="PSME4_C"/>
    <property type="match status" value="1"/>
</dbReference>
<dbReference type="GO" id="GO:0010499">
    <property type="term" value="P:proteasomal ubiquitin-independent protein catabolic process"/>
    <property type="evidence" value="ECO:0007669"/>
    <property type="project" value="TreeGrafter"/>
</dbReference>
<feature type="domain" description="Proteasome activator complex subunit 4 C-terminal" evidence="2">
    <location>
        <begin position="804"/>
        <end position="890"/>
    </location>
</feature>